<evidence type="ECO:0000256" key="3">
    <source>
        <dbReference type="ARBA" id="ARBA00022989"/>
    </source>
</evidence>
<dbReference type="SUPFAM" id="SSF52833">
    <property type="entry name" value="Thioredoxin-like"/>
    <property type="match status" value="1"/>
</dbReference>
<evidence type="ECO:0000256" key="4">
    <source>
        <dbReference type="ARBA" id="ARBA00023136"/>
    </source>
</evidence>
<protein>
    <submittedName>
        <fullName evidence="8">Protein disulfide-isomerase a3</fullName>
    </submittedName>
</protein>
<dbReference type="InterPro" id="IPR036249">
    <property type="entry name" value="Thioredoxin-like_sf"/>
</dbReference>
<dbReference type="OrthoDB" id="427280at2759"/>
<organism evidence="8 9">
    <name type="scientific">Chrysochromulina tobinii</name>
    <dbReference type="NCBI Taxonomy" id="1460289"/>
    <lineage>
        <taxon>Eukaryota</taxon>
        <taxon>Haptista</taxon>
        <taxon>Haptophyta</taxon>
        <taxon>Prymnesiophyceae</taxon>
        <taxon>Prymnesiales</taxon>
        <taxon>Chrysochromulinaceae</taxon>
        <taxon>Chrysochromulina</taxon>
    </lineage>
</organism>
<reference evidence="9" key="1">
    <citation type="journal article" date="2015" name="PLoS Genet.">
        <title>Genome Sequence and Transcriptome Analyses of Chrysochromulina tobin: Metabolic Tools for Enhanced Algal Fitness in the Prominent Order Prymnesiales (Haptophyceae).</title>
        <authorList>
            <person name="Hovde B.T."/>
            <person name="Deodato C.R."/>
            <person name="Hunsperger H.M."/>
            <person name="Ryken S.A."/>
            <person name="Yost W."/>
            <person name="Jha R.K."/>
            <person name="Patterson J."/>
            <person name="Monnat R.J. Jr."/>
            <person name="Barlow S.B."/>
            <person name="Starkenburg S.R."/>
            <person name="Cattolico R.A."/>
        </authorList>
    </citation>
    <scope>NUCLEOTIDE SEQUENCE</scope>
    <source>
        <strain evidence="9">CCMP291</strain>
    </source>
</reference>
<evidence type="ECO:0000313" key="9">
    <source>
        <dbReference type="Proteomes" id="UP000037460"/>
    </source>
</evidence>
<sequence>MTLRLFGVTLLAATAVAKEVVVLSTANFSETVGTKLWLIKFYAPWCGHCKRLAPVLDEVAAAAKGDISFGKVDCTIDDRLCTTYGVKGFPMLMVIQAPTRWVYNGRRKKDDLLTLVARMQMPAVRPLQSASDLEQAMEGEMGSPVVFMQGRSAGAADASAATEALAAFDAAAHTLKHTDVFVSAAQPELLRKLMGGTELPTLPFVARLERGEEPRLLTEVATQASIEAFVGTQRVPSFSLADDSNFGTLMNVPKGNGFMPLALLLLDPESTGKDGPLTMDASFEGVGGALRTLSREPALRDQFVFAMACGAEFEEYLKEIYFIDRSTLPRLIVLWKGDYFLGFFTTLRSFFVDTPGEAADAASMRAFLERVASGAEGFGEFEGRAGAPARWWRLAKGYMPQLHTLDWLPRGTFVLPPVLLVIYLLFKLMSAPDAEYYERELAELQGARQQAMAKAAPQVEPLKSKKGN</sequence>
<name>A0A0M0JQY3_9EUKA</name>
<dbReference type="PROSITE" id="PS51352">
    <property type="entry name" value="THIOREDOXIN_2"/>
    <property type="match status" value="1"/>
</dbReference>
<evidence type="ECO:0000256" key="1">
    <source>
        <dbReference type="ARBA" id="ARBA00004389"/>
    </source>
</evidence>
<dbReference type="Gene3D" id="3.40.30.10">
    <property type="entry name" value="Glutaredoxin"/>
    <property type="match status" value="1"/>
</dbReference>
<dbReference type="EMBL" id="JWZX01002523">
    <property type="protein sequence ID" value="KOO28717.1"/>
    <property type="molecule type" value="Genomic_DNA"/>
</dbReference>
<feature type="domain" description="Thioredoxin" evidence="7">
    <location>
        <begin position="4"/>
        <end position="121"/>
    </location>
</feature>
<dbReference type="CDD" id="cd02961">
    <property type="entry name" value="PDI_a_family"/>
    <property type="match status" value="1"/>
</dbReference>
<evidence type="ECO:0000256" key="5">
    <source>
        <dbReference type="ARBA" id="ARBA00045246"/>
    </source>
</evidence>
<dbReference type="InterPro" id="IPR052250">
    <property type="entry name" value="PDI_TMX3"/>
</dbReference>
<dbReference type="InterPro" id="IPR013766">
    <property type="entry name" value="Thioredoxin_domain"/>
</dbReference>
<comment type="caution">
    <text evidence="8">The sequence shown here is derived from an EMBL/GenBank/DDBJ whole genome shotgun (WGS) entry which is preliminary data.</text>
</comment>
<keyword evidence="4" id="KW-0472">Membrane</keyword>
<dbReference type="PRINTS" id="PR00421">
    <property type="entry name" value="THIOREDOXIN"/>
</dbReference>
<comment type="subcellular location">
    <subcellularLocation>
        <location evidence="1">Endoplasmic reticulum membrane</location>
        <topology evidence="1">Single-pass membrane protein</topology>
    </subcellularLocation>
</comment>
<proteinExistence type="predicted"/>
<feature type="signal peptide" evidence="6">
    <location>
        <begin position="1"/>
        <end position="17"/>
    </location>
</feature>
<dbReference type="PROSITE" id="PS00194">
    <property type="entry name" value="THIOREDOXIN_1"/>
    <property type="match status" value="1"/>
</dbReference>
<dbReference type="Proteomes" id="UP000037460">
    <property type="component" value="Unassembled WGS sequence"/>
</dbReference>
<evidence type="ECO:0000256" key="6">
    <source>
        <dbReference type="SAM" id="SignalP"/>
    </source>
</evidence>
<keyword evidence="8" id="KW-0413">Isomerase</keyword>
<evidence type="ECO:0000313" key="8">
    <source>
        <dbReference type="EMBL" id="KOO28717.1"/>
    </source>
</evidence>
<dbReference type="Pfam" id="PF00085">
    <property type="entry name" value="Thioredoxin"/>
    <property type="match status" value="1"/>
</dbReference>
<gene>
    <name evidence="8" type="ORF">Ctob_011844</name>
</gene>
<dbReference type="PANTHER" id="PTHR46426:SF1">
    <property type="entry name" value="PROTEIN DISULFIDE-ISOMERASE TMX3"/>
    <property type="match status" value="1"/>
</dbReference>
<comment type="function">
    <text evidence="5">Probable disulfide isomerase, which participates in the folding of proteins containing disulfide bonds. May act as a dithiol oxidase. Acts as a regulator of endoplasmic reticulum-mitochondria contact sites via its ability to regulate redox signals.</text>
</comment>
<keyword evidence="6" id="KW-0732">Signal</keyword>
<dbReference type="PANTHER" id="PTHR46426">
    <property type="entry name" value="PROTEIN DISULFIDE-ISOMERASE TMX3"/>
    <property type="match status" value="1"/>
</dbReference>
<keyword evidence="3" id="KW-1133">Transmembrane helix</keyword>
<dbReference type="InterPro" id="IPR017937">
    <property type="entry name" value="Thioredoxin_CS"/>
</dbReference>
<accession>A0A0M0JQY3</accession>
<keyword evidence="9" id="KW-1185">Reference proteome</keyword>
<evidence type="ECO:0000259" key="7">
    <source>
        <dbReference type="PROSITE" id="PS51352"/>
    </source>
</evidence>
<dbReference type="AlphaFoldDB" id="A0A0M0JQY3"/>
<dbReference type="GO" id="GO:0016853">
    <property type="term" value="F:isomerase activity"/>
    <property type="evidence" value="ECO:0007669"/>
    <property type="project" value="UniProtKB-KW"/>
</dbReference>
<keyword evidence="2" id="KW-0812">Transmembrane</keyword>
<dbReference type="GO" id="GO:0005789">
    <property type="term" value="C:endoplasmic reticulum membrane"/>
    <property type="evidence" value="ECO:0007669"/>
    <property type="project" value="UniProtKB-SubCell"/>
</dbReference>
<feature type="chain" id="PRO_5005602130" evidence="6">
    <location>
        <begin position="18"/>
        <end position="468"/>
    </location>
</feature>
<evidence type="ECO:0000256" key="2">
    <source>
        <dbReference type="ARBA" id="ARBA00022692"/>
    </source>
</evidence>